<dbReference type="InterPro" id="IPR018151">
    <property type="entry name" value="TF_GreA/GreB_CS"/>
</dbReference>
<organism evidence="8 9">
    <name type="scientific">Teichococcus aestuarii</name>
    <dbReference type="NCBI Taxonomy" id="568898"/>
    <lineage>
        <taxon>Bacteria</taxon>
        <taxon>Pseudomonadati</taxon>
        <taxon>Pseudomonadota</taxon>
        <taxon>Alphaproteobacteria</taxon>
        <taxon>Acetobacterales</taxon>
        <taxon>Roseomonadaceae</taxon>
        <taxon>Roseomonas</taxon>
    </lineage>
</organism>
<dbReference type="InterPro" id="IPR023459">
    <property type="entry name" value="Tscrpt_elong_fac_GreA/B_fam"/>
</dbReference>
<dbReference type="PROSITE" id="PS00830">
    <property type="entry name" value="GREAB_2"/>
    <property type="match status" value="1"/>
</dbReference>
<keyword evidence="9" id="KW-1185">Reference proteome</keyword>
<evidence type="ECO:0000256" key="2">
    <source>
        <dbReference type="ARBA" id="ARBA00023125"/>
    </source>
</evidence>
<keyword evidence="2 4" id="KW-0238">DNA-binding</keyword>
<dbReference type="PANTHER" id="PTHR30437:SF6">
    <property type="entry name" value="TRANSCRIPTION ELONGATION FACTOR GREB"/>
    <property type="match status" value="1"/>
</dbReference>
<comment type="function">
    <text evidence="4">Necessary for efficient RNA polymerase transcription elongation past template-encoded arresting sites. The arresting sites in DNA have the property of trapping a certain fraction of elongating RNA polymerases that pass through, resulting in locked ternary complexes. Cleavage of the nascent transcript by cleavage factors such as GreA or GreB allows the resumption of elongation from the new 3'terminus. GreB releases sequences of up to 9 nucleotides in length.</text>
</comment>
<dbReference type="Gene3D" id="3.10.50.30">
    <property type="entry name" value="Transcription elongation factor, GreA/GreB, C-terminal domain"/>
    <property type="match status" value="1"/>
</dbReference>
<dbReference type="GO" id="GO:0006354">
    <property type="term" value="P:DNA-templated transcription elongation"/>
    <property type="evidence" value="ECO:0007669"/>
    <property type="project" value="TreeGrafter"/>
</dbReference>
<accession>A0A2U1V1U8</accession>
<dbReference type="PANTHER" id="PTHR30437">
    <property type="entry name" value="TRANSCRIPTION ELONGATION FACTOR GREA"/>
    <property type="match status" value="1"/>
</dbReference>
<dbReference type="FunFam" id="1.10.287.180:FF:000001">
    <property type="entry name" value="Transcription elongation factor GreA"/>
    <property type="match status" value="1"/>
</dbReference>
<keyword evidence="8" id="KW-0648">Protein biosynthesis</keyword>
<feature type="domain" description="Transcription elongation factor GreA/GreB C-terminal" evidence="6">
    <location>
        <begin position="115"/>
        <end position="188"/>
    </location>
</feature>
<keyword evidence="8" id="KW-0251">Elongation factor</keyword>
<dbReference type="AlphaFoldDB" id="A0A2U1V1U8"/>
<feature type="region of interest" description="Disordered" evidence="5">
    <location>
        <begin position="1"/>
        <end position="33"/>
    </location>
</feature>
<dbReference type="Proteomes" id="UP000245048">
    <property type="component" value="Unassembled WGS sequence"/>
</dbReference>
<evidence type="ECO:0000256" key="5">
    <source>
        <dbReference type="SAM" id="MobiDB-lite"/>
    </source>
</evidence>
<dbReference type="PROSITE" id="PS00829">
    <property type="entry name" value="GREAB_1"/>
    <property type="match status" value="1"/>
</dbReference>
<dbReference type="InterPro" id="IPR036953">
    <property type="entry name" value="GreA/GreB_C_sf"/>
</dbReference>
<dbReference type="GO" id="GO:0032784">
    <property type="term" value="P:regulation of DNA-templated transcription elongation"/>
    <property type="evidence" value="ECO:0007669"/>
    <property type="project" value="UniProtKB-UniRule"/>
</dbReference>
<protein>
    <recommendedName>
        <fullName evidence="4">Transcription elongation factor GreB</fullName>
    </recommendedName>
    <alternativeName>
        <fullName evidence="4">Transcript cleavage factor GreB</fullName>
    </alternativeName>
</protein>
<name>A0A2U1V1U8_9PROT</name>
<dbReference type="InterPro" id="IPR022691">
    <property type="entry name" value="Tscrpt_elong_fac_GreA/B_N"/>
</dbReference>
<dbReference type="InterPro" id="IPR036805">
    <property type="entry name" value="Tscrpt_elong_fac_GreA/B_N_sf"/>
</dbReference>
<gene>
    <name evidence="4" type="primary">greB</name>
    <name evidence="8" type="ORF">CR165_14760</name>
</gene>
<sequence length="194" mass="21475">MNARPCGNPARHCGKEAAMDEDDDEAPPGLPAGTPFYMTPAGHAALQAELRALWSEERPKVVEIVSWAASLGDRSENADYQYGKRRLREIDRRVRFLRKRLERVQVVDAATQPRRDQVFFGATVTYAREDDSEVTVTIVGVDETDLDRGHISWVSPVARALLKARVGDLVKLRTPAGPEELEVVAIRYPAPGAA</sequence>
<dbReference type="InterPro" id="IPR001437">
    <property type="entry name" value="Tscrpt_elong_fac_GreA/B_C"/>
</dbReference>
<proteinExistence type="inferred from homology"/>
<dbReference type="OrthoDB" id="9808774at2"/>
<keyword evidence="3 4" id="KW-0804">Transcription</keyword>
<evidence type="ECO:0000256" key="1">
    <source>
        <dbReference type="ARBA" id="ARBA00023015"/>
    </source>
</evidence>
<comment type="caution">
    <text evidence="8">The sequence shown here is derived from an EMBL/GenBank/DDBJ whole genome shotgun (WGS) entry which is preliminary data.</text>
</comment>
<evidence type="ECO:0000313" key="9">
    <source>
        <dbReference type="Proteomes" id="UP000245048"/>
    </source>
</evidence>
<dbReference type="HAMAP" id="MF_00105">
    <property type="entry name" value="GreA_GreB"/>
    <property type="match status" value="1"/>
</dbReference>
<dbReference type="NCBIfam" id="TIGR01461">
    <property type="entry name" value="greB"/>
    <property type="match status" value="1"/>
</dbReference>
<dbReference type="Pfam" id="PF03449">
    <property type="entry name" value="GreA_GreB_N"/>
    <property type="match status" value="1"/>
</dbReference>
<feature type="domain" description="Transcription elongation factor GreA/GreB N-terminal" evidence="7">
    <location>
        <begin position="37"/>
        <end position="106"/>
    </location>
</feature>
<comment type="similarity">
    <text evidence="4">Belongs to the GreA/GreB family. GreB subfamily.</text>
</comment>
<dbReference type="GO" id="GO:0070063">
    <property type="term" value="F:RNA polymerase binding"/>
    <property type="evidence" value="ECO:0007669"/>
    <property type="project" value="InterPro"/>
</dbReference>
<dbReference type="SUPFAM" id="SSF46557">
    <property type="entry name" value="GreA transcript cleavage protein, N-terminal domain"/>
    <property type="match status" value="1"/>
</dbReference>
<dbReference type="FunFam" id="3.10.50.30:FF:000001">
    <property type="entry name" value="Transcription elongation factor GreA"/>
    <property type="match status" value="1"/>
</dbReference>
<dbReference type="NCBIfam" id="NF002506">
    <property type="entry name" value="PRK01885.1"/>
    <property type="match status" value="1"/>
</dbReference>
<reference evidence="9" key="1">
    <citation type="submission" date="2017-10" db="EMBL/GenBank/DDBJ databases">
        <authorList>
            <person name="Toshchakov S.V."/>
            <person name="Goeva M.A."/>
        </authorList>
    </citation>
    <scope>NUCLEOTIDE SEQUENCE [LARGE SCALE GENOMIC DNA]</scope>
    <source>
        <strain evidence="9">JR1/69-1-13</strain>
    </source>
</reference>
<dbReference type="GO" id="GO:0003746">
    <property type="term" value="F:translation elongation factor activity"/>
    <property type="evidence" value="ECO:0007669"/>
    <property type="project" value="UniProtKB-KW"/>
</dbReference>
<dbReference type="Pfam" id="PF01272">
    <property type="entry name" value="GreA_GreB"/>
    <property type="match status" value="1"/>
</dbReference>
<dbReference type="EMBL" id="PDOA01000010">
    <property type="protein sequence ID" value="PWC27888.1"/>
    <property type="molecule type" value="Genomic_DNA"/>
</dbReference>
<dbReference type="HAMAP" id="MF_00930">
    <property type="entry name" value="GreB"/>
    <property type="match status" value="1"/>
</dbReference>
<dbReference type="SUPFAM" id="SSF54534">
    <property type="entry name" value="FKBP-like"/>
    <property type="match status" value="1"/>
</dbReference>
<keyword evidence="1 4" id="KW-0805">Transcription regulation</keyword>
<evidence type="ECO:0000259" key="7">
    <source>
        <dbReference type="Pfam" id="PF03449"/>
    </source>
</evidence>
<evidence type="ECO:0000256" key="4">
    <source>
        <dbReference type="HAMAP-Rule" id="MF_00930"/>
    </source>
</evidence>
<dbReference type="GO" id="GO:0003677">
    <property type="term" value="F:DNA binding"/>
    <property type="evidence" value="ECO:0007669"/>
    <property type="project" value="UniProtKB-UniRule"/>
</dbReference>
<evidence type="ECO:0000259" key="6">
    <source>
        <dbReference type="Pfam" id="PF01272"/>
    </source>
</evidence>
<dbReference type="InterPro" id="IPR028624">
    <property type="entry name" value="Tscrpt_elong_fac_GreA/B"/>
</dbReference>
<evidence type="ECO:0000313" key="8">
    <source>
        <dbReference type="EMBL" id="PWC27888.1"/>
    </source>
</evidence>
<dbReference type="InterPro" id="IPR006358">
    <property type="entry name" value="Tscrpt_elong_fac_GreB"/>
</dbReference>
<dbReference type="Gene3D" id="1.10.287.180">
    <property type="entry name" value="Transcription elongation factor, GreA/GreB, N-terminal domain"/>
    <property type="match status" value="1"/>
</dbReference>
<evidence type="ECO:0000256" key="3">
    <source>
        <dbReference type="ARBA" id="ARBA00023163"/>
    </source>
</evidence>